<evidence type="ECO:0000256" key="6">
    <source>
        <dbReference type="ARBA" id="ARBA00022989"/>
    </source>
</evidence>
<evidence type="ECO:0000256" key="5">
    <source>
        <dbReference type="ARBA" id="ARBA00022927"/>
    </source>
</evidence>
<evidence type="ECO:0000256" key="7">
    <source>
        <dbReference type="ARBA" id="ARBA00023136"/>
    </source>
</evidence>
<evidence type="ECO:0000256" key="9">
    <source>
        <dbReference type="RuleBase" id="RU003945"/>
    </source>
</evidence>
<protein>
    <submittedName>
        <fullName evidence="12">Preprotein translocase YidC subunit</fullName>
    </submittedName>
</protein>
<evidence type="ECO:0000256" key="10">
    <source>
        <dbReference type="SAM" id="Phobius"/>
    </source>
</evidence>
<comment type="caution">
    <text evidence="12">The sequence shown here is derived from an EMBL/GenBank/DDBJ whole genome shotgun (WGS) entry which is preliminary data.</text>
</comment>
<evidence type="ECO:0000256" key="1">
    <source>
        <dbReference type="ARBA" id="ARBA00004651"/>
    </source>
</evidence>
<dbReference type="InterPro" id="IPR001708">
    <property type="entry name" value="YidC/ALB3/OXA1/COX18"/>
</dbReference>
<keyword evidence="3" id="KW-1003">Cell membrane</keyword>
<comment type="subcellular location">
    <subcellularLocation>
        <location evidence="1">Cell membrane</location>
        <topology evidence="1">Multi-pass membrane protein</topology>
    </subcellularLocation>
    <subcellularLocation>
        <location evidence="9">Membrane</location>
        <topology evidence="9">Multi-pass membrane protein</topology>
    </subcellularLocation>
</comment>
<evidence type="ECO:0000313" key="13">
    <source>
        <dbReference type="Proteomes" id="UP000034329"/>
    </source>
</evidence>
<comment type="similarity">
    <text evidence="9">Belongs to the OXA1/ALB3/YidC family.</text>
</comment>
<evidence type="ECO:0000256" key="4">
    <source>
        <dbReference type="ARBA" id="ARBA00022692"/>
    </source>
</evidence>
<dbReference type="AlphaFoldDB" id="A0A0G1MNL4"/>
<keyword evidence="4 9" id="KW-0812">Transmembrane</keyword>
<keyword evidence="5" id="KW-0653">Protein transport</keyword>
<dbReference type="PANTHER" id="PTHR12428:SF65">
    <property type="entry name" value="CYTOCHROME C OXIDASE ASSEMBLY PROTEIN COX18, MITOCHONDRIAL"/>
    <property type="match status" value="1"/>
</dbReference>
<dbReference type="GO" id="GO:0015031">
    <property type="term" value="P:protein transport"/>
    <property type="evidence" value="ECO:0007669"/>
    <property type="project" value="UniProtKB-KW"/>
</dbReference>
<accession>A0A0G1MNL4</accession>
<feature type="transmembrane region" description="Helical" evidence="10">
    <location>
        <begin position="158"/>
        <end position="181"/>
    </location>
</feature>
<dbReference type="InterPro" id="IPR028055">
    <property type="entry name" value="YidC/Oxa/ALB_C"/>
</dbReference>
<dbReference type="PANTHER" id="PTHR12428">
    <property type="entry name" value="OXA1"/>
    <property type="match status" value="1"/>
</dbReference>
<reference evidence="12 13" key="1">
    <citation type="journal article" date="2015" name="Nature">
        <title>rRNA introns, odd ribosomes, and small enigmatic genomes across a large radiation of phyla.</title>
        <authorList>
            <person name="Brown C.T."/>
            <person name="Hug L.A."/>
            <person name="Thomas B.C."/>
            <person name="Sharon I."/>
            <person name="Castelle C.J."/>
            <person name="Singh A."/>
            <person name="Wilkins M.J."/>
            <person name="Williams K.H."/>
            <person name="Banfield J.F."/>
        </authorList>
    </citation>
    <scope>NUCLEOTIDE SEQUENCE [LARGE SCALE GENOMIC DNA]</scope>
</reference>
<evidence type="ECO:0000259" key="11">
    <source>
        <dbReference type="Pfam" id="PF02096"/>
    </source>
</evidence>
<dbReference type="GO" id="GO:0005886">
    <property type="term" value="C:plasma membrane"/>
    <property type="evidence" value="ECO:0007669"/>
    <property type="project" value="UniProtKB-SubCell"/>
</dbReference>
<keyword evidence="8" id="KW-0143">Chaperone</keyword>
<feature type="transmembrane region" description="Helical" evidence="10">
    <location>
        <begin position="20"/>
        <end position="45"/>
    </location>
</feature>
<keyword evidence="6 10" id="KW-1133">Transmembrane helix</keyword>
<organism evidence="12 13">
    <name type="scientific">Candidatus Woesebacteria bacterium GW2011_GWB1_45_5</name>
    <dbReference type="NCBI Taxonomy" id="1618581"/>
    <lineage>
        <taxon>Bacteria</taxon>
        <taxon>Candidatus Woeseibacteriota</taxon>
    </lineage>
</organism>
<keyword evidence="2" id="KW-0813">Transport</keyword>
<proteinExistence type="inferred from homology"/>
<dbReference type="GO" id="GO:0032977">
    <property type="term" value="F:membrane insertase activity"/>
    <property type="evidence" value="ECO:0007669"/>
    <property type="project" value="InterPro"/>
</dbReference>
<dbReference type="EMBL" id="LCLA01000025">
    <property type="protein sequence ID" value="KKU09956.1"/>
    <property type="molecule type" value="Genomic_DNA"/>
</dbReference>
<name>A0A0G1MNL4_9BACT</name>
<dbReference type="Proteomes" id="UP000034329">
    <property type="component" value="Unassembled WGS sequence"/>
</dbReference>
<dbReference type="CDD" id="cd20070">
    <property type="entry name" value="5TM_YidC_Alb3"/>
    <property type="match status" value="1"/>
</dbReference>
<gene>
    <name evidence="12" type="ORF">UX13_C0025G0006</name>
</gene>
<keyword evidence="7 10" id="KW-0472">Membrane</keyword>
<feature type="transmembrane region" description="Helical" evidence="10">
    <location>
        <begin position="96"/>
        <end position="117"/>
    </location>
</feature>
<evidence type="ECO:0000256" key="2">
    <source>
        <dbReference type="ARBA" id="ARBA00022448"/>
    </source>
</evidence>
<dbReference type="Pfam" id="PF02096">
    <property type="entry name" value="60KD_IMP"/>
    <property type="match status" value="1"/>
</dbReference>
<feature type="transmembrane region" description="Helical" evidence="10">
    <location>
        <begin position="217"/>
        <end position="240"/>
    </location>
</feature>
<dbReference type="GO" id="GO:0051205">
    <property type="term" value="P:protein insertion into membrane"/>
    <property type="evidence" value="ECO:0007669"/>
    <property type="project" value="TreeGrafter"/>
</dbReference>
<dbReference type="NCBIfam" id="TIGR03592">
    <property type="entry name" value="yidC_oxa1_cterm"/>
    <property type="match status" value="1"/>
</dbReference>
<feature type="domain" description="Membrane insertase YidC/Oxa/ALB C-terminal" evidence="11">
    <location>
        <begin position="28"/>
        <end position="250"/>
    </location>
</feature>
<dbReference type="InterPro" id="IPR047196">
    <property type="entry name" value="YidC_ALB_C"/>
</dbReference>
<evidence type="ECO:0000313" key="12">
    <source>
        <dbReference type="EMBL" id="KKU09956.1"/>
    </source>
</evidence>
<evidence type="ECO:0000256" key="3">
    <source>
        <dbReference type="ARBA" id="ARBA00022475"/>
    </source>
</evidence>
<evidence type="ECO:0000256" key="8">
    <source>
        <dbReference type="ARBA" id="ARBA00023186"/>
    </source>
</evidence>
<sequence length="272" mass="30410">MNIFETLLIQPLTSGLILFYRILGGNLGLAILVFSIVLIFVLRPLTKPYLASMKKIKDLEPQLSKLKKKYANDKLKMSQVQAELYKENKINPAAGCLPYLLQFVVLIALFNVFTTALSGSGDVTVNINKRIYEPLRFKENESLNTKFLYMDMSKPDSFAVPGIPFALPGIFLLLATVAQFVSVKITTPYISAEQKVAEKTKSDTDDMQVAMQKSMTYTLPLMTLFFGLKFPSGLALYWLVFSLVNVWQQVGMSGWGSLTPLIKRIGLLKSTA</sequence>